<dbReference type="Proteomes" id="UP000076079">
    <property type="component" value="Chromosome"/>
</dbReference>
<dbReference type="PANTHER" id="PTHR47618:SF1">
    <property type="entry name" value="BIFUNCTIONAL OLIGORIBONUCLEASE AND PAP PHOSPHATASE NRNA"/>
    <property type="match status" value="1"/>
</dbReference>
<dbReference type="InterPro" id="IPR038763">
    <property type="entry name" value="DHH_sf"/>
</dbReference>
<gene>
    <name evidence="2" type="ORF">LuPra_03205</name>
</gene>
<keyword evidence="3" id="KW-1185">Reference proteome</keyword>
<dbReference type="InterPro" id="IPR001667">
    <property type="entry name" value="DDH_dom"/>
</dbReference>
<dbReference type="Gene3D" id="3.90.1640.10">
    <property type="entry name" value="inorganic pyrophosphatase (n-terminal core)"/>
    <property type="match status" value="1"/>
</dbReference>
<reference evidence="3" key="2">
    <citation type="submission" date="2016-04" db="EMBL/GenBank/DDBJ databases">
        <title>First Complete Genome Sequence of a Subdivision 6 Acidobacterium.</title>
        <authorList>
            <person name="Huang S."/>
            <person name="Vieira S."/>
            <person name="Bunk B."/>
            <person name="Riedel T."/>
            <person name="Sproeer C."/>
            <person name="Overmann J."/>
        </authorList>
    </citation>
    <scope>NUCLEOTIDE SEQUENCE [LARGE SCALE GENOMIC DNA]</scope>
    <source>
        <strain evidence="3">DSM 100886 HEG_-6_39</strain>
    </source>
</reference>
<dbReference type="SUPFAM" id="SSF64182">
    <property type="entry name" value="DHH phosphoesterases"/>
    <property type="match status" value="1"/>
</dbReference>
<feature type="domain" description="DDH" evidence="1">
    <location>
        <begin position="153"/>
        <end position="293"/>
    </location>
</feature>
<name>A0A143PPC8_LUTPR</name>
<dbReference type="InterPro" id="IPR051319">
    <property type="entry name" value="Oligoribo/pAp-PDE_c-di-AMP_PDE"/>
</dbReference>
<dbReference type="Pfam" id="PF01368">
    <property type="entry name" value="DHH"/>
    <property type="match status" value="1"/>
</dbReference>
<dbReference type="AlphaFoldDB" id="A0A143PPC8"/>
<dbReference type="KEGG" id="abac:LuPra_03205"/>
<proteinExistence type="predicted"/>
<reference evidence="2 3" key="1">
    <citation type="journal article" date="2016" name="Genome Announc.">
        <title>First Complete Genome Sequence of a Subdivision 6 Acidobacterium Strain.</title>
        <authorList>
            <person name="Huang S."/>
            <person name="Vieira S."/>
            <person name="Bunk B."/>
            <person name="Riedel T."/>
            <person name="Sproer C."/>
            <person name="Overmann J."/>
        </authorList>
    </citation>
    <scope>NUCLEOTIDE SEQUENCE [LARGE SCALE GENOMIC DNA]</scope>
    <source>
        <strain evidence="3">DSM 100886 HEG_-6_39</strain>
    </source>
</reference>
<evidence type="ECO:0000259" key="1">
    <source>
        <dbReference type="Pfam" id="PF01368"/>
    </source>
</evidence>
<accession>A0A143PPC8</accession>
<evidence type="ECO:0000313" key="2">
    <source>
        <dbReference type="EMBL" id="AMY09978.1"/>
    </source>
</evidence>
<dbReference type="PANTHER" id="PTHR47618">
    <property type="entry name" value="BIFUNCTIONAL OLIGORIBONUCLEASE AND PAP PHOSPHATASE NRNA"/>
    <property type="match status" value="1"/>
</dbReference>
<protein>
    <submittedName>
        <fullName evidence="2">Putative manganese-dependent inorganic pyrophosphatase</fullName>
    </submittedName>
</protein>
<dbReference type="STRING" id="1855912.LuPra_03205"/>
<sequence length="480" mass="53050">MKCLAVCQNELVMRTLHGVLSPTFDVEFLVESRPLARRLIEEGLKVTVTDCSRCDSYVKVDLTPSTCVIIEDIGKRSLKRLIGAVRDAGGTLTYVVSTGPSIRRADEAKTAFPDIFTLTLAELLAPQLHAELERSVTRARVLQYQRYFADADRVLILLHNEPDPDAMASGLALRNLLRRTKTTAIIGAVHGVSRPENVRMAHLLDIQVEKVSPDQFASFDRVATVDVQPHYFGSQLPHVDLVVDHHPEQPGYSAVFKDIRADYGSTSTILTEHLRAVDMNVSERVATAMLYAIKSDTLFFARHTNRQDLDAFTYLYPLADAALIRKMEGADITLERLQTVVQGLADSELRGDLFFASLGVVPREDFITYTADFFLQLEETRWTFVTGVVNDALVLSVRNLGYSRNAGEFVRKYFGEIGSAGGHRAMAKAVVPLQAFAEKFGARTPGQINAAIAVMAEQFVHDGNGAKKDEKSTALVTTST</sequence>
<organism evidence="2 3">
    <name type="scientific">Luteitalea pratensis</name>
    <dbReference type="NCBI Taxonomy" id="1855912"/>
    <lineage>
        <taxon>Bacteria</taxon>
        <taxon>Pseudomonadati</taxon>
        <taxon>Acidobacteriota</taxon>
        <taxon>Vicinamibacteria</taxon>
        <taxon>Vicinamibacterales</taxon>
        <taxon>Vicinamibacteraceae</taxon>
        <taxon>Luteitalea</taxon>
    </lineage>
</organism>
<evidence type="ECO:0000313" key="3">
    <source>
        <dbReference type="Proteomes" id="UP000076079"/>
    </source>
</evidence>
<dbReference type="EMBL" id="CP015136">
    <property type="protein sequence ID" value="AMY09978.1"/>
    <property type="molecule type" value="Genomic_DNA"/>
</dbReference>